<reference evidence="1 2" key="1">
    <citation type="submission" date="2018-09" db="EMBL/GenBank/DDBJ databases">
        <authorList>
            <person name="Grouzdev D.S."/>
            <person name="Krutkina M.S."/>
        </authorList>
    </citation>
    <scope>NUCLEOTIDE SEQUENCE [LARGE SCALE GENOMIC DNA]</scope>
    <source>
        <strain evidence="1 2">RmlP001</strain>
    </source>
</reference>
<name>A0A4Q2RFH2_9HYPH</name>
<gene>
    <name evidence="1" type="ORF">D3272_11625</name>
</gene>
<evidence type="ECO:0000313" key="1">
    <source>
        <dbReference type="EMBL" id="RYB05096.1"/>
    </source>
</evidence>
<comment type="caution">
    <text evidence="1">The sequence shown here is derived from an EMBL/GenBank/DDBJ whole genome shotgun (WGS) entry which is preliminary data.</text>
</comment>
<proteinExistence type="predicted"/>
<organism evidence="1 2">
    <name type="scientific">Lichenibacterium ramalinae</name>
    <dbReference type="NCBI Taxonomy" id="2316527"/>
    <lineage>
        <taxon>Bacteria</taxon>
        <taxon>Pseudomonadati</taxon>
        <taxon>Pseudomonadota</taxon>
        <taxon>Alphaproteobacteria</taxon>
        <taxon>Hyphomicrobiales</taxon>
        <taxon>Lichenihabitantaceae</taxon>
        <taxon>Lichenibacterium</taxon>
    </lineage>
</organism>
<dbReference type="EMBL" id="QYBC01000008">
    <property type="protein sequence ID" value="RYB05096.1"/>
    <property type="molecule type" value="Genomic_DNA"/>
</dbReference>
<dbReference type="RefSeq" id="WP_129219337.1">
    <property type="nucleotide sequence ID" value="NZ_QYBC01000008.1"/>
</dbReference>
<keyword evidence="2" id="KW-1185">Reference proteome</keyword>
<sequence>MRNGAAGLMGGARRAAADGVAMTTGRDGMSRRGIVATVAGLVLAATGRARAAAAAGPARIMLIRHAEKPPRGGGPPFGLDPEGRHDTAALSVKGWQRAGALARFFVPRDGAAPPAGIARPDFLVAAAPDRDHASRRSVLTLQPLAELAGLVSDAGFGPEQVEAAAAAILRRRGVGLVAWEHKRIADLVAALTQGTVAGPHWPAERYDMVLVLDRDGAGWRLSQVAQLLLGGDSAEPLAFRKGG</sequence>
<protein>
    <recommendedName>
        <fullName evidence="3">Histidine phosphatase family protein</fullName>
    </recommendedName>
</protein>
<dbReference type="OrthoDB" id="8448116at2"/>
<dbReference type="AlphaFoldDB" id="A0A4Q2RFH2"/>
<reference evidence="1 2" key="2">
    <citation type="submission" date="2019-02" db="EMBL/GenBank/DDBJ databases">
        <title>'Lichenibacterium ramalinii' gen. nov. sp. nov., 'Lichenibacterium minor' gen. nov. sp. nov.</title>
        <authorList>
            <person name="Pankratov T."/>
        </authorList>
    </citation>
    <scope>NUCLEOTIDE SEQUENCE [LARGE SCALE GENOMIC DNA]</scope>
    <source>
        <strain evidence="1 2">RmlP001</strain>
    </source>
</reference>
<evidence type="ECO:0000313" key="2">
    <source>
        <dbReference type="Proteomes" id="UP000289411"/>
    </source>
</evidence>
<dbReference type="Proteomes" id="UP000289411">
    <property type="component" value="Unassembled WGS sequence"/>
</dbReference>
<accession>A0A4Q2RFH2</accession>
<evidence type="ECO:0008006" key="3">
    <source>
        <dbReference type="Google" id="ProtNLM"/>
    </source>
</evidence>